<proteinExistence type="predicted"/>
<evidence type="ECO:0000256" key="6">
    <source>
        <dbReference type="ARBA" id="ARBA00023211"/>
    </source>
</evidence>
<dbReference type="InterPro" id="IPR015797">
    <property type="entry name" value="NUDIX_hydrolase-like_dom_sf"/>
</dbReference>
<dbReference type="GO" id="GO:0016818">
    <property type="term" value="F:hydrolase activity, acting on acid anhydrides, in phosphorus-containing anhydrides"/>
    <property type="evidence" value="ECO:0007669"/>
    <property type="project" value="InterPro"/>
</dbReference>
<comment type="cofactor">
    <cofactor evidence="2">
        <name>Mg(2+)</name>
        <dbReference type="ChEBI" id="CHEBI:18420"/>
    </cofactor>
</comment>
<evidence type="ECO:0000313" key="9">
    <source>
        <dbReference type="Proteomes" id="UP000318199"/>
    </source>
</evidence>
<keyword evidence="3" id="KW-0479">Metal-binding</keyword>
<evidence type="ECO:0000259" key="7">
    <source>
        <dbReference type="PROSITE" id="PS51462"/>
    </source>
</evidence>
<dbReference type="PANTHER" id="PTHR12318">
    <property type="entry name" value="TESTOSTERONE-REGULATED PROTEIN RP2"/>
    <property type="match status" value="1"/>
</dbReference>
<evidence type="ECO:0000256" key="2">
    <source>
        <dbReference type="ARBA" id="ARBA00001946"/>
    </source>
</evidence>
<keyword evidence="6" id="KW-0464">Manganese</keyword>
<dbReference type="Gene3D" id="3.90.79.10">
    <property type="entry name" value="Nucleoside Triphosphate Pyrophosphohydrolase"/>
    <property type="match status" value="1"/>
</dbReference>
<reference evidence="8 9" key="1">
    <citation type="submission" date="2019-07" db="EMBL/GenBank/DDBJ databases">
        <title>Caenimonas sedimenti sp. nov., isolated from activated sludge.</title>
        <authorList>
            <person name="Xu J."/>
        </authorList>
    </citation>
    <scope>NUCLEOTIDE SEQUENCE [LARGE SCALE GENOMIC DNA]</scope>
    <source>
        <strain evidence="8 9">HX-9-20</strain>
    </source>
</reference>
<dbReference type="GO" id="GO:0046872">
    <property type="term" value="F:metal ion binding"/>
    <property type="evidence" value="ECO:0007669"/>
    <property type="project" value="UniProtKB-KW"/>
</dbReference>
<accession>A0A562ZMK8</accession>
<evidence type="ECO:0000256" key="1">
    <source>
        <dbReference type="ARBA" id="ARBA00001936"/>
    </source>
</evidence>
<dbReference type="InterPro" id="IPR039121">
    <property type="entry name" value="NUDT19"/>
</dbReference>
<dbReference type="InterPro" id="IPR000086">
    <property type="entry name" value="NUDIX_hydrolase_dom"/>
</dbReference>
<evidence type="ECO:0000256" key="5">
    <source>
        <dbReference type="ARBA" id="ARBA00022842"/>
    </source>
</evidence>
<protein>
    <submittedName>
        <fullName evidence="8">NUDIX hydrolase</fullName>
    </submittedName>
</protein>
<sequence>MQLTTEAIRSPALPSATVVLLRDGADGLEVFLLKRHGLSDVLGGAYVFPGGKVDAEDAEWADRLDTAPAALHAALGEPELDGLQAAALYVAAIREVFEETGLLFAPVTPAQAQQAWAALRTGPRFSELLEPWGLVLQAGALHPWSRWVTPQVGGVVRKRFDTRFFVAAVPPGQVPAHDQHEAVESLWLAPGRALTQYWEGGIELAPPQIMSLAHLARHRNVASVLEAARARQPPCIRPEPFEQEGERVLCYPGDPRHSLRERALPGPTRLHWRNDRFEPEGGLRVLLSDA</sequence>
<keyword evidence="4 8" id="KW-0378">Hydrolase</keyword>
<dbReference type="OrthoDB" id="9788263at2"/>
<gene>
    <name evidence="8" type="ORF">FN976_19130</name>
</gene>
<name>A0A562ZMK8_9BURK</name>
<dbReference type="EMBL" id="VOBQ01000015">
    <property type="protein sequence ID" value="TWO69404.1"/>
    <property type="molecule type" value="Genomic_DNA"/>
</dbReference>
<comment type="cofactor">
    <cofactor evidence="1">
        <name>Mn(2+)</name>
        <dbReference type="ChEBI" id="CHEBI:29035"/>
    </cofactor>
</comment>
<keyword evidence="9" id="KW-1185">Reference proteome</keyword>
<evidence type="ECO:0000256" key="3">
    <source>
        <dbReference type="ARBA" id="ARBA00022723"/>
    </source>
</evidence>
<feature type="domain" description="Nudix hydrolase" evidence="7">
    <location>
        <begin position="11"/>
        <end position="210"/>
    </location>
</feature>
<dbReference type="RefSeq" id="WP_145894662.1">
    <property type="nucleotide sequence ID" value="NZ_VOBQ01000015.1"/>
</dbReference>
<evidence type="ECO:0000313" key="8">
    <source>
        <dbReference type="EMBL" id="TWO69404.1"/>
    </source>
</evidence>
<dbReference type="PROSITE" id="PS51462">
    <property type="entry name" value="NUDIX"/>
    <property type="match status" value="1"/>
</dbReference>
<comment type="caution">
    <text evidence="8">The sequence shown here is derived from an EMBL/GenBank/DDBJ whole genome shotgun (WGS) entry which is preliminary data.</text>
</comment>
<dbReference type="CDD" id="cd18870">
    <property type="entry name" value="NUDIX_AcylCoAdiphos_Nudt19"/>
    <property type="match status" value="1"/>
</dbReference>
<organism evidence="8 9">
    <name type="scientific">Caenimonas sedimenti</name>
    <dbReference type="NCBI Taxonomy" id="2596921"/>
    <lineage>
        <taxon>Bacteria</taxon>
        <taxon>Pseudomonadati</taxon>
        <taxon>Pseudomonadota</taxon>
        <taxon>Betaproteobacteria</taxon>
        <taxon>Burkholderiales</taxon>
        <taxon>Comamonadaceae</taxon>
        <taxon>Caenimonas</taxon>
    </lineage>
</organism>
<keyword evidence="5" id="KW-0460">Magnesium</keyword>
<dbReference type="Proteomes" id="UP000318199">
    <property type="component" value="Unassembled WGS sequence"/>
</dbReference>
<dbReference type="SUPFAM" id="SSF55811">
    <property type="entry name" value="Nudix"/>
    <property type="match status" value="1"/>
</dbReference>
<dbReference type="AlphaFoldDB" id="A0A562ZMK8"/>
<dbReference type="PANTHER" id="PTHR12318:SF0">
    <property type="entry name" value="ACYL-COENZYME A DIPHOSPHATASE NUDT19"/>
    <property type="match status" value="1"/>
</dbReference>
<evidence type="ECO:0000256" key="4">
    <source>
        <dbReference type="ARBA" id="ARBA00022801"/>
    </source>
</evidence>